<keyword evidence="6 7" id="KW-0472">Membrane</keyword>
<dbReference type="PANTHER" id="PTHR43867:SF2">
    <property type="entry name" value="CELLULOSE SYNTHASE CATALYTIC SUBUNIT A [UDP-FORMING]"/>
    <property type="match status" value="1"/>
</dbReference>
<feature type="transmembrane region" description="Helical" evidence="7">
    <location>
        <begin position="496"/>
        <end position="521"/>
    </location>
</feature>
<evidence type="ECO:0000256" key="1">
    <source>
        <dbReference type="ARBA" id="ARBA00004141"/>
    </source>
</evidence>
<dbReference type="GO" id="GO:0016758">
    <property type="term" value="F:hexosyltransferase activity"/>
    <property type="evidence" value="ECO:0007669"/>
    <property type="project" value="TreeGrafter"/>
</dbReference>
<dbReference type="EMBL" id="FOYP01000001">
    <property type="protein sequence ID" value="SFR43756.1"/>
    <property type="molecule type" value="Genomic_DNA"/>
</dbReference>
<dbReference type="STRING" id="390270.SAMN04488005_1948"/>
<evidence type="ECO:0000313" key="9">
    <source>
        <dbReference type="Proteomes" id="UP000199478"/>
    </source>
</evidence>
<evidence type="ECO:0000256" key="6">
    <source>
        <dbReference type="ARBA" id="ARBA00023136"/>
    </source>
</evidence>
<organism evidence="8 9">
    <name type="scientific">Yoonia tamlensis</name>
    <dbReference type="NCBI Taxonomy" id="390270"/>
    <lineage>
        <taxon>Bacteria</taxon>
        <taxon>Pseudomonadati</taxon>
        <taxon>Pseudomonadota</taxon>
        <taxon>Alphaproteobacteria</taxon>
        <taxon>Rhodobacterales</taxon>
        <taxon>Paracoccaceae</taxon>
        <taxon>Yoonia</taxon>
    </lineage>
</organism>
<feature type="transmembrane region" description="Helical" evidence="7">
    <location>
        <begin position="353"/>
        <end position="375"/>
    </location>
</feature>
<dbReference type="InterPro" id="IPR029044">
    <property type="entry name" value="Nucleotide-diphossugar_trans"/>
</dbReference>
<feature type="transmembrane region" description="Helical" evidence="7">
    <location>
        <begin position="53"/>
        <end position="75"/>
    </location>
</feature>
<reference evidence="9" key="1">
    <citation type="submission" date="2016-10" db="EMBL/GenBank/DDBJ databases">
        <authorList>
            <person name="Varghese N."/>
            <person name="Submissions S."/>
        </authorList>
    </citation>
    <scope>NUCLEOTIDE SEQUENCE [LARGE SCALE GENOMIC DNA]</scope>
    <source>
        <strain evidence="9">DSM 26879</strain>
    </source>
</reference>
<keyword evidence="5 7" id="KW-1133">Transmembrane helix</keyword>
<dbReference type="GO" id="GO:0005886">
    <property type="term" value="C:plasma membrane"/>
    <property type="evidence" value="ECO:0007669"/>
    <property type="project" value="TreeGrafter"/>
</dbReference>
<evidence type="ECO:0000256" key="5">
    <source>
        <dbReference type="ARBA" id="ARBA00022989"/>
    </source>
</evidence>
<name>A0A1I6GNQ1_9RHOB</name>
<dbReference type="OrthoDB" id="9806824at2"/>
<evidence type="ECO:0000256" key="3">
    <source>
        <dbReference type="ARBA" id="ARBA00022679"/>
    </source>
</evidence>
<feature type="transmembrane region" description="Helical" evidence="7">
    <location>
        <begin position="533"/>
        <end position="553"/>
    </location>
</feature>
<comment type="subcellular location">
    <subcellularLocation>
        <location evidence="1">Membrane</location>
        <topology evidence="1">Multi-pass membrane protein</topology>
    </subcellularLocation>
</comment>
<dbReference type="AlphaFoldDB" id="A0A1I6GNQ1"/>
<feature type="transmembrane region" description="Helical" evidence="7">
    <location>
        <begin position="466"/>
        <end position="489"/>
    </location>
</feature>
<evidence type="ECO:0000256" key="7">
    <source>
        <dbReference type="SAM" id="Phobius"/>
    </source>
</evidence>
<feature type="transmembrane region" description="Helical" evidence="7">
    <location>
        <begin position="425"/>
        <end position="446"/>
    </location>
</feature>
<dbReference type="PANTHER" id="PTHR43867">
    <property type="entry name" value="CELLULOSE SYNTHASE CATALYTIC SUBUNIT A [UDP-FORMING]"/>
    <property type="match status" value="1"/>
</dbReference>
<protein>
    <submittedName>
        <fullName evidence="8">Cellulose synthase (UDP-forming)</fullName>
    </submittedName>
</protein>
<evidence type="ECO:0000256" key="2">
    <source>
        <dbReference type="ARBA" id="ARBA00022676"/>
    </source>
</evidence>
<keyword evidence="9" id="KW-1185">Reference proteome</keyword>
<dbReference type="InterPro" id="IPR050321">
    <property type="entry name" value="Glycosyltr_2/OpgH_subfam"/>
</dbReference>
<dbReference type="SUPFAM" id="SSF53448">
    <property type="entry name" value="Nucleotide-diphospho-sugar transferases"/>
    <property type="match status" value="1"/>
</dbReference>
<gene>
    <name evidence="8" type="ORF">SAMN04488005_1948</name>
</gene>
<sequence length="610" mass="68247">MRKHRAKPLFLGSLHSRAGMVVYCALVAVWLGAVLFFWVWWLQPAHMLPGLRYWVVTALLGWVSFLQLYFVFFALRAVRSVAPDPTPGAWRVAMIVTKTPSEPFSVLQETLRAMLAQDYPHDTWLADENPTKETRDWCAQHGVKISSRYGVAAYHQSHWPRRTRCKEGNLTYFYDQWGYTNYDIVSQLDADHVPQPGYLREMVRPFIDPAVGYVSAPSICAANQNRHWAVRTRLHTESAFHGILQAGYCNGFAPMCIGSHYAVRTKALKAVGGLGPELAEDHSTTMILNAGGWRGVHAIDAIAIGDGPASIADLAIQEFQWSRSLVTLLLQYTPRYLRALPLRLKVQFLFCQLLYPIFAVTFLAMYLLPVFAVVFDMRYAEVTYPQFIAHALPQIVVLLVISARLRAAKALRPVNAPIISWARMVFVMLQWPWVLWGCLAALRDTITGEFVDFRITPKGAGQKQQLPFKILGVYAVLALGCILPVMIFGQLAQAQGFYVLSLLSGLLYGLTLLTIIVRHYAEEGWQIAAPRILVAHVSTMAMVTVLFGAALTMRSAEGVYALAIGLEPLEIVEVKTRIAGAGSDSRKPFEYAFNLSFTRPETNGSPDPRN</sequence>
<dbReference type="Proteomes" id="UP000199478">
    <property type="component" value="Unassembled WGS sequence"/>
</dbReference>
<keyword evidence="4 7" id="KW-0812">Transmembrane</keyword>
<keyword evidence="3" id="KW-0808">Transferase</keyword>
<evidence type="ECO:0000256" key="4">
    <source>
        <dbReference type="ARBA" id="ARBA00022692"/>
    </source>
</evidence>
<feature type="transmembrane region" description="Helical" evidence="7">
    <location>
        <begin position="387"/>
        <end position="405"/>
    </location>
</feature>
<proteinExistence type="predicted"/>
<feature type="transmembrane region" description="Helical" evidence="7">
    <location>
        <begin position="20"/>
        <end position="41"/>
    </location>
</feature>
<dbReference type="Gene3D" id="3.90.550.10">
    <property type="entry name" value="Spore Coat Polysaccharide Biosynthesis Protein SpsA, Chain A"/>
    <property type="match status" value="1"/>
</dbReference>
<keyword evidence="2" id="KW-0328">Glycosyltransferase</keyword>
<dbReference type="RefSeq" id="WP_090199393.1">
    <property type="nucleotide sequence ID" value="NZ_FOYP01000001.1"/>
</dbReference>
<dbReference type="Pfam" id="PF13641">
    <property type="entry name" value="Glyco_tranf_2_3"/>
    <property type="match status" value="1"/>
</dbReference>
<evidence type="ECO:0000313" key="8">
    <source>
        <dbReference type="EMBL" id="SFR43756.1"/>
    </source>
</evidence>
<accession>A0A1I6GNQ1</accession>